<gene>
    <name evidence="4" type="ORF">EV190_10958</name>
</gene>
<dbReference type="GO" id="GO:0004347">
    <property type="term" value="F:glucose-6-phosphate isomerase activity"/>
    <property type="evidence" value="ECO:0007669"/>
    <property type="project" value="InterPro"/>
</dbReference>
<comment type="caution">
    <text evidence="4">The sequence shown here is derived from an EMBL/GenBank/DDBJ whole genome shotgun (WGS) entry which is preliminary data.</text>
</comment>
<dbReference type="SUPFAM" id="SSF53697">
    <property type="entry name" value="SIS domain"/>
    <property type="match status" value="1"/>
</dbReference>
<dbReference type="OrthoDB" id="5241724at2"/>
<feature type="domain" description="SIS" evidence="3">
    <location>
        <begin position="47"/>
        <end position="186"/>
    </location>
</feature>
<protein>
    <submittedName>
        <fullName evidence="4">Glucose/mannose-6-phosphate isomerase</fullName>
    </submittedName>
</protein>
<keyword evidence="2 4" id="KW-0413">Isomerase</keyword>
<dbReference type="GO" id="GO:0004476">
    <property type="term" value="F:mannose-6-phosphate isomerase activity"/>
    <property type="evidence" value="ECO:0007669"/>
    <property type="project" value="InterPro"/>
</dbReference>
<accession>A0A4R6V034</accession>
<reference evidence="4 5" key="1">
    <citation type="submission" date="2019-03" db="EMBL/GenBank/DDBJ databases">
        <title>Genomic Encyclopedia of Type Strains, Phase IV (KMG-IV): sequencing the most valuable type-strain genomes for metagenomic binning, comparative biology and taxonomic classification.</title>
        <authorList>
            <person name="Goeker M."/>
        </authorList>
    </citation>
    <scope>NUCLEOTIDE SEQUENCE [LARGE SCALE GENOMIC DNA]</scope>
    <source>
        <strain evidence="4 5">DSM 46770</strain>
    </source>
</reference>
<dbReference type="RefSeq" id="WP_133741872.1">
    <property type="nucleotide sequence ID" value="NZ_SNYN01000009.1"/>
</dbReference>
<dbReference type="Pfam" id="PF10432">
    <property type="entry name" value="bact-PGI_C"/>
    <property type="match status" value="1"/>
</dbReference>
<organism evidence="4 5">
    <name type="scientific">Actinorugispora endophytica</name>
    <dbReference type="NCBI Taxonomy" id="1605990"/>
    <lineage>
        <taxon>Bacteria</taxon>
        <taxon>Bacillati</taxon>
        <taxon>Actinomycetota</taxon>
        <taxon>Actinomycetes</taxon>
        <taxon>Streptosporangiales</taxon>
        <taxon>Nocardiopsidaceae</taxon>
        <taxon>Actinorugispora</taxon>
    </lineage>
</organism>
<dbReference type="AlphaFoldDB" id="A0A4R6V034"/>
<evidence type="ECO:0000256" key="1">
    <source>
        <dbReference type="ARBA" id="ARBA00010523"/>
    </source>
</evidence>
<dbReference type="GO" id="GO:1901135">
    <property type="term" value="P:carbohydrate derivative metabolic process"/>
    <property type="evidence" value="ECO:0007669"/>
    <property type="project" value="InterPro"/>
</dbReference>
<dbReference type="InterPro" id="IPR001347">
    <property type="entry name" value="SIS_dom"/>
</dbReference>
<dbReference type="GO" id="GO:0005975">
    <property type="term" value="P:carbohydrate metabolic process"/>
    <property type="evidence" value="ECO:0007669"/>
    <property type="project" value="InterPro"/>
</dbReference>
<dbReference type="Gene3D" id="3.40.50.10490">
    <property type="entry name" value="Glucose-6-phosphate isomerase like protein, domain 1"/>
    <property type="match status" value="2"/>
</dbReference>
<sequence length="371" mass="37839">MSLEFEEYRLDDVGTDPALDPGGLLRQAASAGAQVRQAASAASEAGLSALAEEGRPRSVVVVGTGAAAFAGEVLAVLLGNGCPVAVHTVEGYRLPGWVGGHDLVIAVAATSGQESAGTARVAAEAVRRGSRFLAVGPQGGPLAGIAEQARAPYVALPLAGEPRAMLWALVVPLLLAVGRIGVRTVPEEDVEATAVLLEDVAHRCRPTAETFANPAKSLALSLAGTLPMAWGATPVAALAARRLASQLAANARYPALAGSTPGIAWDQTATLTGPLGASGPRSIFDDPVEGGGARLRLVLLRDDQATSEEDADLAAAERRAEEAGVPVSEVSAQGRGPMERLASLIALTDYASLYLAVAYAAEPLTNTLVVR</sequence>
<evidence type="ECO:0000313" key="4">
    <source>
        <dbReference type="EMBL" id="TDQ51946.1"/>
    </source>
</evidence>
<dbReference type="PROSITE" id="PS51464">
    <property type="entry name" value="SIS"/>
    <property type="match status" value="1"/>
</dbReference>
<dbReference type="Proteomes" id="UP000295281">
    <property type="component" value="Unassembled WGS sequence"/>
</dbReference>
<name>A0A4R6V034_9ACTN</name>
<evidence type="ECO:0000256" key="2">
    <source>
        <dbReference type="ARBA" id="ARBA00023235"/>
    </source>
</evidence>
<dbReference type="EMBL" id="SNYN01000009">
    <property type="protein sequence ID" value="TDQ51946.1"/>
    <property type="molecule type" value="Genomic_DNA"/>
</dbReference>
<comment type="similarity">
    <text evidence="1">Belongs to the PGI/PMI family.</text>
</comment>
<dbReference type="InterPro" id="IPR046348">
    <property type="entry name" value="SIS_dom_sf"/>
</dbReference>
<dbReference type="InterPro" id="IPR019490">
    <property type="entry name" value="Glu6P/Mann6P_isomerase_C"/>
</dbReference>
<keyword evidence="5" id="KW-1185">Reference proteome</keyword>
<evidence type="ECO:0000259" key="3">
    <source>
        <dbReference type="PROSITE" id="PS51464"/>
    </source>
</evidence>
<proteinExistence type="inferred from homology"/>
<evidence type="ECO:0000313" key="5">
    <source>
        <dbReference type="Proteomes" id="UP000295281"/>
    </source>
</evidence>
<dbReference type="GO" id="GO:0097367">
    <property type="term" value="F:carbohydrate derivative binding"/>
    <property type="evidence" value="ECO:0007669"/>
    <property type="project" value="InterPro"/>
</dbReference>